<dbReference type="SUPFAM" id="SSF51905">
    <property type="entry name" value="FAD/NAD(P)-binding domain"/>
    <property type="match status" value="1"/>
</dbReference>
<dbReference type="OrthoDB" id="4211at2759"/>
<dbReference type="EMBL" id="KK102843">
    <property type="protein sequence ID" value="KIY96791.1"/>
    <property type="molecule type" value="Genomic_DNA"/>
</dbReference>
<dbReference type="GeneID" id="25728406"/>
<keyword evidence="3" id="KW-1185">Reference proteome</keyword>
<organism evidence="2 3">
    <name type="scientific">Monoraphidium neglectum</name>
    <dbReference type="NCBI Taxonomy" id="145388"/>
    <lineage>
        <taxon>Eukaryota</taxon>
        <taxon>Viridiplantae</taxon>
        <taxon>Chlorophyta</taxon>
        <taxon>core chlorophytes</taxon>
        <taxon>Chlorophyceae</taxon>
        <taxon>CS clade</taxon>
        <taxon>Sphaeropleales</taxon>
        <taxon>Selenastraceae</taxon>
        <taxon>Monoraphidium</taxon>
    </lineage>
</organism>
<dbReference type="PANTHER" id="PTHR32098:SF5">
    <property type="entry name" value="LYCOPENE BETA_EPSILON CYCLASE PROTEIN"/>
    <property type="match status" value="1"/>
</dbReference>
<dbReference type="Gene3D" id="3.50.50.60">
    <property type="entry name" value="FAD/NAD(P)-binding domain"/>
    <property type="match status" value="1"/>
</dbReference>
<evidence type="ECO:0000313" key="3">
    <source>
        <dbReference type="Proteomes" id="UP000054498"/>
    </source>
</evidence>
<reference evidence="2 3" key="1">
    <citation type="journal article" date="2013" name="BMC Genomics">
        <title>Reconstruction of the lipid metabolism for the microalga Monoraphidium neglectum from its genome sequence reveals characteristics suitable for biofuel production.</title>
        <authorList>
            <person name="Bogen C."/>
            <person name="Al-Dilaimi A."/>
            <person name="Albersmeier A."/>
            <person name="Wichmann J."/>
            <person name="Grundmann M."/>
            <person name="Rupp O."/>
            <person name="Lauersen K.J."/>
            <person name="Blifernez-Klassen O."/>
            <person name="Kalinowski J."/>
            <person name="Goesmann A."/>
            <person name="Mussgnug J.H."/>
            <person name="Kruse O."/>
        </authorList>
    </citation>
    <scope>NUCLEOTIDE SEQUENCE [LARGE SCALE GENOMIC DNA]</scope>
    <source>
        <strain evidence="2 3">SAG 48.87</strain>
    </source>
</reference>
<dbReference type="PANTHER" id="PTHR32098">
    <property type="entry name" value="LYCOPENE BETA/EPSILON CYCLASE PROTEIN"/>
    <property type="match status" value="1"/>
</dbReference>
<gene>
    <name evidence="2" type="ORF">MNEG_11170</name>
</gene>
<dbReference type="KEGG" id="mng:MNEG_11170"/>
<feature type="compositionally biased region" description="Low complexity" evidence="1">
    <location>
        <begin position="207"/>
        <end position="218"/>
    </location>
</feature>
<feature type="region of interest" description="Disordered" evidence="1">
    <location>
        <begin position="196"/>
        <end position="227"/>
    </location>
</feature>
<accession>A0A0D2M6D5</accession>
<evidence type="ECO:0000256" key="1">
    <source>
        <dbReference type="SAM" id="MobiDB-lite"/>
    </source>
</evidence>
<dbReference type="STRING" id="145388.A0A0D2M6D5"/>
<dbReference type="Proteomes" id="UP000054498">
    <property type="component" value="Unassembled WGS sequence"/>
</dbReference>
<protein>
    <submittedName>
        <fullName evidence="2">Uncharacterized protein</fullName>
    </submittedName>
</protein>
<dbReference type="InterPro" id="IPR036188">
    <property type="entry name" value="FAD/NAD-bd_sf"/>
</dbReference>
<sequence length="424" mass="44584">MFDKMDQSGGPQAGGAGGRTTYQALLAADAAWKAIRTAAPGAAGPAPTFVTESPAPLGAAALQGADAFDAVVCGGTLGVFLAAALARQGYRVAVVERAELRGRSQEWNISRKELEELRELGLLTSEEIDAAIAIEFNPVRVGFHGSADVWTRDVLNLGVRPDTLVQTMRAKLEAAGGAVLDSTQLLGLEVHPDGVALQVSGPPPAASSGDGSTTSSNSSGGGGGGGSTRRVVARLVLDCMGHQSPIVRQIRWGVKPDGICLVVGGCASGFPPEANTTADIICTASDAEPLASCGGPPLQLFWEAFPSSDSPDSRTTYMFTYSDAQPFRPSLVDMFEEYWRRLPQYQGLTEEAVEQLRFKRLLFAFFPTYKNSPLPPAFDRVLQVGDASGIQSPLSFGGFGALTRHARRLIGALDDALACDALSR</sequence>
<dbReference type="RefSeq" id="XP_013895811.1">
    <property type="nucleotide sequence ID" value="XM_014040357.1"/>
</dbReference>
<dbReference type="AlphaFoldDB" id="A0A0D2M6D5"/>
<evidence type="ECO:0000313" key="2">
    <source>
        <dbReference type="EMBL" id="KIY96791.1"/>
    </source>
</evidence>
<name>A0A0D2M6D5_9CHLO</name>
<proteinExistence type="predicted"/>